<reference evidence="2" key="1">
    <citation type="submission" date="2014-11" db="EMBL/GenBank/DDBJ databases">
        <authorList>
            <person name="Otto D Thomas"/>
            <person name="Naeem Raeece"/>
        </authorList>
    </citation>
    <scope>NUCLEOTIDE SEQUENCE</scope>
</reference>
<accession>A0A0G4FLR1</accession>
<protein>
    <submittedName>
        <fullName evidence="2">Uncharacterized protein</fullName>
    </submittedName>
</protein>
<name>A0A0G4FLR1_9ALVE</name>
<evidence type="ECO:0000313" key="2">
    <source>
        <dbReference type="EMBL" id="CEM14957.1"/>
    </source>
</evidence>
<dbReference type="EMBL" id="CDMZ01000468">
    <property type="protein sequence ID" value="CEM14957.1"/>
    <property type="molecule type" value="Genomic_DNA"/>
</dbReference>
<proteinExistence type="predicted"/>
<gene>
    <name evidence="2" type="ORF">Cvel_17670</name>
</gene>
<evidence type="ECO:0000256" key="1">
    <source>
        <dbReference type="SAM" id="MobiDB-lite"/>
    </source>
</evidence>
<sequence>MGNAQSILPYMPIVMRELEDPLSNVAGHLKGIETETFCMLHGATAQHANRFLDLQAFSDLLSNAVQLDKSAVSALFARFSFDVGSSKLQPQQSDTSRRKTSSGEETAVSYRHAQKERTEGNSTEEGSDRRLDVLQFLSGILFFARLQELSAYQILFQMWRNTFNGPLQFLSFHDLISSSVRGKSTAFPTRVAQGTEAEYLKCFVYYFRPA</sequence>
<dbReference type="AlphaFoldDB" id="A0A0G4FLR1"/>
<organism evidence="2">
    <name type="scientific">Chromera velia CCMP2878</name>
    <dbReference type="NCBI Taxonomy" id="1169474"/>
    <lineage>
        <taxon>Eukaryota</taxon>
        <taxon>Sar</taxon>
        <taxon>Alveolata</taxon>
        <taxon>Colpodellida</taxon>
        <taxon>Chromeraceae</taxon>
        <taxon>Chromera</taxon>
    </lineage>
</organism>
<feature type="region of interest" description="Disordered" evidence="1">
    <location>
        <begin position="86"/>
        <end position="126"/>
    </location>
</feature>
<dbReference type="VEuPathDB" id="CryptoDB:Cvel_17670"/>